<dbReference type="Pfam" id="PF06252">
    <property type="entry name" value="GemA"/>
    <property type="match status" value="1"/>
</dbReference>
<accession>A0A1M5BS49</accession>
<keyword evidence="3" id="KW-1185">Reference proteome</keyword>
<organism evidence="2 3">
    <name type="scientific">Desulforamulus putei DSM 12395</name>
    <dbReference type="NCBI Taxonomy" id="1121429"/>
    <lineage>
        <taxon>Bacteria</taxon>
        <taxon>Bacillati</taxon>
        <taxon>Bacillota</taxon>
        <taxon>Clostridia</taxon>
        <taxon>Eubacteriales</taxon>
        <taxon>Peptococcaceae</taxon>
        <taxon>Desulforamulus</taxon>
    </lineage>
</organism>
<dbReference type="STRING" id="1121429.SAMN02745133_02681"/>
<name>A0A1M5BS49_9FIRM</name>
<sequence length="168" mass="18596">MGYSKGRSYAPTFTIKTIWGLAKSPELALDDDTLYSIIYRETGKDSMRQLSQKEINKVCHALSALKDSAKGNGGSGRTDTGGNKLTKAKRQKIYRLTGELGWNNNNARINGFVKKMFGVERLEWLNNEQCSKLIEMLKKMVERETAKKDGDGVEGKASPVHAGADKGH</sequence>
<evidence type="ECO:0000313" key="2">
    <source>
        <dbReference type="EMBL" id="SHF45338.1"/>
    </source>
</evidence>
<proteinExistence type="predicted"/>
<evidence type="ECO:0000313" key="3">
    <source>
        <dbReference type="Proteomes" id="UP000184148"/>
    </source>
</evidence>
<protein>
    <recommendedName>
        <fullName evidence="4">Mu-like prophage protein gp16</fullName>
    </recommendedName>
</protein>
<dbReference type="EMBL" id="FQUY01000025">
    <property type="protein sequence ID" value="SHF45338.1"/>
    <property type="molecule type" value="Genomic_DNA"/>
</dbReference>
<gene>
    <name evidence="2" type="ORF">SAMN02745133_02681</name>
</gene>
<dbReference type="Proteomes" id="UP000184148">
    <property type="component" value="Unassembled WGS sequence"/>
</dbReference>
<dbReference type="OrthoDB" id="344687at2"/>
<evidence type="ECO:0000256" key="1">
    <source>
        <dbReference type="SAM" id="MobiDB-lite"/>
    </source>
</evidence>
<reference evidence="3" key="1">
    <citation type="submission" date="2016-11" db="EMBL/GenBank/DDBJ databases">
        <authorList>
            <person name="Varghese N."/>
            <person name="Submissions S."/>
        </authorList>
    </citation>
    <scope>NUCLEOTIDE SEQUENCE [LARGE SCALE GENOMIC DNA]</scope>
    <source>
        <strain evidence="3">DSM 12395</strain>
    </source>
</reference>
<dbReference type="InterPro" id="IPR009363">
    <property type="entry name" value="Phage_Mu_Gp16"/>
</dbReference>
<feature type="compositionally biased region" description="Basic and acidic residues" evidence="1">
    <location>
        <begin position="145"/>
        <end position="154"/>
    </location>
</feature>
<dbReference type="AlphaFoldDB" id="A0A1M5BS49"/>
<feature type="region of interest" description="Disordered" evidence="1">
    <location>
        <begin position="145"/>
        <end position="168"/>
    </location>
</feature>
<evidence type="ECO:0008006" key="4">
    <source>
        <dbReference type="Google" id="ProtNLM"/>
    </source>
</evidence>
<dbReference type="RefSeq" id="WP_073239885.1">
    <property type="nucleotide sequence ID" value="NZ_FQUY01000025.1"/>
</dbReference>